<dbReference type="Gene3D" id="1.20.5.420">
    <property type="entry name" value="Immunoglobulin FC, subunit C"/>
    <property type="match status" value="1"/>
</dbReference>
<protein>
    <recommendedName>
        <fullName evidence="3">glucan endo-1,3-beta-D-glucosidase</fullName>
        <ecNumber evidence="3">3.2.1.39</ecNumber>
    </recommendedName>
</protein>
<evidence type="ECO:0000256" key="1">
    <source>
        <dbReference type="ARBA" id="ARBA00000382"/>
    </source>
</evidence>
<keyword evidence="5" id="KW-0119">Carbohydrate metabolism</keyword>
<keyword evidence="7" id="KW-0961">Cell wall biogenesis/degradation</keyword>
<keyword evidence="10" id="KW-0732">Signal</keyword>
<evidence type="ECO:0000256" key="4">
    <source>
        <dbReference type="ARBA" id="ARBA00022801"/>
    </source>
</evidence>
<dbReference type="EMBL" id="JAPDFR010000008">
    <property type="protein sequence ID" value="KAK0384210.1"/>
    <property type="molecule type" value="Genomic_DNA"/>
</dbReference>
<dbReference type="Pfam" id="PF17652">
    <property type="entry name" value="Glyco_hydro81C"/>
    <property type="match status" value="1"/>
</dbReference>
<dbReference type="Gene3D" id="2.70.98.30">
    <property type="entry name" value="Golgi alpha-mannosidase II, domain 4"/>
    <property type="match status" value="1"/>
</dbReference>
<keyword evidence="6" id="KW-0326">Glycosidase</keyword>
<keyword evidence="8" id="KW-0624">Polysaccharide degradation</keyword>
<evidence type="ECO:0000313" key="14">
    <source>
        <dbReference type="Proteomes" id="UP001175261"/>
    </source>
</evidence>
<proteinExistence type="inferred from homology"/>
<evidence type="ECO:0000256" key="5">
    <source>
        <dbReference type="ARBA" id="ARBA00023277"/>
    </source>
</evidence>
<dbReference type="Gene3D" id="1.10.287.1170">
    <property type="entry name" value="glycoside hydrolase family 81 endo-[beta] glucanase"/>
    <property type="match status" value="1"/>
</dbReference>
<dbReference type="EC" id="3.2.1.39" evidence="3"/>
<dbReference type="InterPro" id="IPR040451">
    <property type="entry name" value="GH81_N"/>
</dbReference>
<reference evidence="13" key="1">
    <citation type="submission" date="2022-10" db="EMBL/GenBank/DDBJ databases">
        <title>Determination and structural analysis of whole genome sequence of Sarocladium strictum F4-1.</title>
        <authorList>
            <person name="Hu L."/>
            <person name="Jiang Y."/>
        </authorList>
    </citation>
    <scope>NUCLEOTIDE SEQUENCE</scope>
    <source>
        <strain evidence="13">F4-1</strain>
    </source>
</reference>
<dbReference type="GO" id="GO:0042973">
    <property type="term" value="F:glucan endo-1,3-beta-D-glucosidase activity"/>
    <property type="evidence" value="ECO:0007669"/>
    <property type="project" value="UniProtKB-EC"/>
</dbReference>
<comment type="similarity">
    <text evidence="2">Belongs to the glycosyl hydrolase 81 family.</text>
</comment>
<feature type="region of interest" description="Disordered" evidence="9">
    <location>
        <begin position="129"/>
        <end position="150"/>
    </location>
</feature>
<dbReference type="GO" id="GO:0071555">
    <property type="term" value="P:cell wall organization"/>
    <property type="evidence" value="ECO:0007669"/>
    <property type="project" value="UniProtKB-KW"/>
</dbReference>
<feature type="domain" description="Glycosyl hydrolase family 81 C-terminal" evidence="12">
    <location>
        <begin position="504"/>
        <end position="853"/>
    </location>
</feature>
<evidence type="ECO:0000256" key="8">
    <source>
        <dbReference type="ARBA" id="ARBA00023326"/>
    </source>
</evidence>
<sequence>MKFTNFASIWPLATTAVTALTIPDSHPAAGFELERDIHKRDETRTNEFMTTYASEDILPTSKTVSVSTSTAATGTAVVAPPLSAVNPDLQPHTDGFVISTVENPAETEPPVLTSSIPVPTKLLQPVESLISSSERPEETGQTKEPEDSDLAKRGTNIFSAPIDTSAPLSMFKRVTDHPVPRKGISKTGPLQTNKFYTNLFMGNQTSPVFTFPYSLAWARGTGPAASWGMAISHVEARQRVFGPVQYNNAARYYLNPIGIQSIIISAKELGKNTVLTTEQGTQLYVKAALRKDSSSRPAIIFPIAQGMVFTTAYFSGTTPMIQSSVFFKSMTKVSQDPKTNVRKYNFVLEDGTTWRLYAYKTSGDPLDLKLVNNGLAQSTNGFTGYIQVAKDNAMPKSQAVLDNGCGVFPNGVDVEGSVSGSQGSYTLKFTRAGHSAGNLFMFALPHHVSSFDAATRANIKAYQLQTTTKGLATAVIGNSWTMTESSLPVDMGFAPRSTLGNRGLSTAAKNAISPIARLEVSQDMQAQTNLNSMYFAGKALAKFGTIVYVINNMLGDKALGQAGLNELKKAFSLFGSNKQQYPLYYESAWGGLVSSASYITGQSGFDFGNTYYNDHHFHYGYHILAAAYIGSMDSTWLAANKAYVNHLIRDFANPSAADPWYPQYRSFDWYHGHSWATGLFDQLDGKNQESSSEDIMAAYAVKMWGQVINDSNMVARANLQLAVMARSMQNNYYYTSDNTVQPNNFIGNKVAGILFENKIDHTTFFDPSIEAVQGIHMIPILPPSNFARTSKFVNEEWNAYFSNGRIDKIDNIWKGIIYGNYATVQPRLAWNFFNSTSFKSTWIDGGASRTWFLAYAGALGGV</sequence>
<accession>A0AA39GBF6</accession>
<keyword evidence="14" id="KW-1185">Reference proteome</keyword>
<organism evidence="13 14">
    <name type="scientific">Sarocladium strictum</name>
    <name type="common">Black bundle disease fungus</name>
    <name type="synonym">Acremonium strictum</name>
    <dbReference type="NCBI Taxonomy" id="5046"/>
    <lineage>
        <taxon>Eukaryota</taxon>
        <taxon>Fungi</taxon>
        <taxon>Dikarya</taxon>
        <taxon>Ascomycota</taxon>
        <taxon>Pezizomycotina</taxon>
        <taxon>Sordariomycetes</taxon>
        <taxon>Hypocreomycetidae</taxon>
        <taxon>Hypocreales</taxon>
        <taxon>Sarocladiaceae</taxon>
        <taxon>Sarocladium</taxon>
    </lineage>
</organism>
<evidence type="ECO:0000256" key="2">
    <source>
        <dbReference type="ARBA" id="ARBA00010730"/>
    </source>
</evidence>
<evidence type="ECO:0000259" key="12">
    <source>
        <dbReference type="Pfam" id="PF17652"/>
    </source>
</evidence>
<gene>
    <name evidence="13" type="ORF">NLU13_8298</name>
</gene>
<dbReference type="GO" id="GO:0009986">
    <property type="term" value="C:cell surface"/>
    <property type="evidence" value="ECO:0007669"/>
    <property type="project" value="TreeGrafter"/>
</dbReference>
<evidence type="ECO:0000256" key="6">
    <source>
        <dbReference type="ARBA" id="ARBA00023295"/>
    </source>
</evidence>
<feature type="signal peptide" evidence="10">
    <location>
        <begin position="1"/>
        <end position="19"/>
    </location>
</feature>
<dbReference type="Pfam" id="PF03639">
    <property type="entry name" value="Glyco_hydro_81"/>
    <property type="match status" value="1"/>
</dbReference>
<name>A0AA39GBF6_SARSR</name>
<dbReference type="InterPro" id="IPR005200">
    <property type="entry name" value="Endo-beta-glucanase"/>
</dbReference>
<dbReference type="AlphaFoldDB" id="A0AA39GBF6"/>
<feature type="domain" description="Glycosyl hydrolase family 81 N-terminal" evidence="11">
    <location>
        <begin position="177"/>
        <end position="497"/>
    </location>
</feature>
<dbReference type="PROSITE" id="PS52008">
    <property type="entry name" value="GH81"/>
    <property type="match status" value="1"/>
</dbReference>
<dbReference type="PANTHER" id="PTHR31983">
    <property type="entry name" value="ENDO-1,3(4)-BETA-GLUCANASE 1"/>
    <property type="match status" value="1"/>
</dbReference>
<evidence type="ECO:0000256" key="10">
    <source>
        <dbReference type="SAM" id="SignalP"/>
    </source>
</evidence>
<comment type="caution">
    <text evidence="13">The sequence shown here is derived from an EMBL/GenBank/DDBJ whole genome shotgun (WGS) entry which is preliminary data.</text>
</comment>
<dbReference type="GO" id="GO:0052861">
    <property type="term" value="F:endo-1,3(4)-beta-glucanase activity"/>
    <property type="evidence" value="ECO:0007669"/>
    <property type="project" value="InterPro"/>
</dbReference>
<evidence type="ECO:0000256" key="3">
    <source>
        <dbReference type="ARBA" id="ARBA00012780"/>
    </source>
</evidence>
<comment type="catalytic activity">
    <reaction evidence="1">
        <text>Hydrolysis of (1-&gt;3)-beta-D-glucosidic linkages in (1-&gt;3)-beta-D-glucans.</text>
        <dbReference type="EC" id="3.2.1.39"/>
    </reaction>
</comment>
<dbReference type="Proteomes" id="UP001175261">
    <property type="component" value="Unassembled WGS sequence"/>
</dbReference>
<dbReference type="InterPro" id="IPR040720">
    <property type="entry name" value="GH81_C"/>
</dbReference>
<evidence type="ECO:0000256" key="7">
    <source>
        <dbReference type="ARBA" id="ARBA00023316"/>
    </source>
</evidence>
<evidence type="ECO:0000313" key="13">
    <source>
        <dbReference type="EMBL" id="KAK0384210.1"/>
    </source>
</evidence>
<keyword evidence="4" id="KW-0378">Hydrolase</keyword>
<feature type="compositionally biased region" description="Basic and acidic residues" evidence="9">
    <location>
        <begin position="134"/>
        <end position="150"/>
    </location>
</feature>
<evidence type="ECO:0000259" key="11">
    <source>
        <dbReference type="Pfam" id="PF03639"/>
    </source>
</evidence>
<dbReference type="GO" id="GO:0000272">
    <property type="term" value="P:polysaccharide catabolic process"/>
    <property type="evidence" value="ECO:0007669"/>
    <property type="project" value="UniProtKB-KW"/>
</dbReference>
<feature type="chain" id="PRO_5041409940" description="glucan endo-1,3-beta-D-glucosidase" evidence="10">
    <location>
        <begin position="20"/>
        <end position="862"/>
    </location>
</feature>
<evidence type="ECO:0000256" key="9">
    <source>
        <dbReference type="SAM" id="MobiDB-lite"/>
    </source>
</evidence>
<dbReference type="FunFam" id="1.10.287.1170:FF:000001">
    <property type="entry name" value="Endo-1,3-beta-glucanase Engl1"/>
    <property type="match status" value="1"/>
</dbReference>
<dbReference type="PANTHER" id="PTHR31983:SF0">
    <property type="entry name" value="GLUCAN ENDO-1,3-BETA-D-GLUCOSIDASE 2"/>
    <property type="match status" value="1"/>
</dbReference>